<dbReference type="GO" id="GO:0005524">
    <property type="term" value="F:ATP binding"/>
    <property type="evidence" value="ECO:0007669"/>
    <property type="project" value="UniProtKB-UniRule"/>
</dbReference>
<dbReference type="SFLD" id="SFLDG00002">
    <property type="entry name" value="C1.7:_P-type_atpase_like"/>
    <property type="match status" value="1"/>
</dbReference>
<feature type="transmembrane region" description="Helical" evidence="12">
    <location>
        <begin position="672"/>
        <end position="692"/>
    </location>
</feature>
<dbReference type="InterPro" id="IPR018303">
    <property type="entry name" value="ATPase_P-typ_P_site"/>
</dbReference>
<dbReference type="FunFam" id="3.40.50.1000:FF:000211">
    <property type="entry name" value="Plasma membrane ATPase"/>
    <property type="match status" value="1"/>
</dbReference>
<dbReference type="SUPFAM" id="SSF81653">
    <property type="entry name" value="Calcium ATPase, transduction domain A"/>
    <property type="match status" value="1"/>
</dbReference>
<dbReference type="Pfam" id="PF00690">
    <property type="entry name" value="Cation_ATPase_N"/>
    <property type="match status" value="1"/>
</dbReference>
<dbReference type="InterPro" id="IPR036412">
    <property type="entry name" value="HAD-like_sf"/>
</dbReference>
<evidence type="ECO:0000256" key="1">
    <source>
        <dbReference type="ARBA" id="ARBA00004141"/>
    </source>
</evidence>
<keyword evidence="10 12" id="KW-1133">Transmembrane helix</keyword>
<dbReference type="EC" id="7.1.2.1" evidence="12"/>
<keyword evidence="3" id="KW-0597">Phosphoprotein</keyword>
<dbReference type="GO" id="GO:0005886">
    <property type="term" value="C:plasma membrane"/>
    <property type="evidence" value="ECO:0007669"/>
    <property type="project" value="UniProtKB-SubCell"/>
</dbReference>
<keyword evidence="8 12" id="KW-0460">Magnesium</keyword>
<dbReference type="SFLD" id="SFLDS00003">
    <property type="entry name" value="Haloacid_Dehalogenase"/>
    <property type="match status" value="1"/>
</dbReference>
<dbReference type="SFLD" id="SFLDF00027">
    <property type="entry name" value="p-type_atpase"/>
    <property type="match status" value="1"/>
</dbReference>
<evidence type="ECO:0000256" key="11">
    <source>
        <dbReference type="ARBA" id="ARBA00023136"/>
    </source>
</evidence>
<evidence type="ECO:0000313" key="14">
    <source>
        <dbReference type="EMBL" id="KAL3765018.1"/>
    </source>
</evidence>
<feature type="transmembrane region" description="Helical" evidence="12">
    <location>
        <begin position="48"/>
        <end position="71"/>
    </location>
</feature>
<dbReference type="InterPro" id="IPR006534">
    <property type="entry name" value="P-type_ATPase_IIIA"/>
</dbReference>
<dbReference type="InterPro" id="IPR023299">
    <property type="entry name" value="ATPase_P-typ_cyto_dom_N"/>
</dbReference>
<evidence type="ECO:0000259" key="13">
    <source>
        <dbReference type="SMART" id="SM00831"/>
    </source>
</evidence>
<keyword evidence="12" id="KW-0813">Transport</keyword>
<keyword evidence="15" id="KW-1185">Reference proteome</keyword>
<dbReference type="Gene3D" id="2.70.150.10">
    <property type="entry name" value="Calcium-transporting ATPase, cytoplasmic transduction domain A"/>
    <property type="match status" value="1"/>
</dbReference>
<keyword evidence="7 12" id="KW-0067">ATP-binding</keyword>
<keyword evidence="5" id="KW-0479">Metal-binding</keyword>
<evidence type="ECO:0000256" key="5">
    <source>
        <dbReference type="ARBA" id="ARBA00022723"/>
    </source>
</evidence>
<keyword evidence="9 12" id="KW-1278">Translocase</keyword>
<feature type="transmembrane region" description="Helical" evidence="12">
    <location>
        <begin position="226"/>
        <end position="247"/>
    </location>
</feature>
<feature type="transmembrane region" description="Helical" evidence="12">
    <location>
        <begin position="646"/>
        <end position="666"/>
    </location>
</feature>
<dbReference type="InterPro" id="IPR023214">
    <property type="entry name" value="HAD_sf"/>
</dbReference>
<feature type="transmembrane region" description="Helical" evidence="12">
    <location>
        <begin position="713"/>
        <end position="733"/>
    </location>
</feature>
<dbReference type="InterPro" id="IPR044492">
    <property type="entry name" value="P_typ_ATPase_HD_dom"/>
</dbReference>
<dbReference type="InterPro" id="IPR023298">
    <property type="entry name" value="ATPase_P-typ_TM_dom_sf"/>
</dbReference>
<feature type="transmembrane region" description="Helical" evidence="12">
    <location>
        <begin position="753"/>
        <end position="771"/>
    </location>
</feature>
<comment type="caution">
    <text evidence="14">The sequence shown here is derived from an EMBL/GenBank/DDBJ whole genome shotgun (WGS) entry which is preliminary data.</text>
</comment>
<dbReference type="SMART" id="SM00831">
    <property type="entry name" value="Cation_ATPase_N"/>
    <property type="match status" value="1"/>
</dbReference>
<evidence type="ECO:0000313" key="15">
    <source>
        <dbReference type="Proteomes" id="UP001530315"/>
    </source>
</evidence>
<feature type="transmembrane region" description="Helical" evidence="12">
    <location>
        <begin position="267"/>
        <end position="289"/>
    </location>
</feature>
<evidence type="ECO:0000256" key="2">
    <source>
        <dbReference type="ARBA" id="ARBA00008804"/>
    </source>
</evidence>
<name>A0ABD3MM80_9STRA</name>
<dbReference type="Pfam" id="PF00702">
    <property type="entry name" value="Hydrolase"/>
    <property type="match status" value="1"/>
</dbReference>
<dbReference type="GO" id="GO:0008553">
    <property type="term" value="F:P-type proton-exporting transporter activity"/>
    <property type="evidence" value="ECO:0007669"/>
    <property type="project" value="UniProtKB-UniRule"/>
</dbReference>
<dbReference type="PROSITE" id="PS00154">
    <property type="entry name" value="ATPASE_E1_E2"/>
    <property type="match status" value="1"/>
</dbReference>
<evidence type="ECO:0000256" key="10">
    <source>
        <dbReference type="ARBA" id="ARBA00022989"/>
    </source>
</evidence>
<dbReference type="Gene3D" id="3.40.1110.10">
    <property type="entry name" value="Calcium-transporting ATPase, cytoplasmic domain N"/>
    <property type="match status" value="1"/>
</dbReference>
<dbReference type="NCBIfam" id="TIGR01647">
    <property type="entry name" value="ATPase-IIIA_H"/>
    <property type="match status" value="1"/>
</dbReference>
<dbReference type="InterPro" id="IPR001757">
    <property type="entry name" value="P_typ_ATPase"/>
</dbReference>
<dbReference type="InterPro" id="IPR008250">
    <property type="entry name" value="ATPase_P-typ_transduc_dom_A_sf"/>
</dbReference>
<dbReference type="PRINTS" id="PR00119">
    <property type="entry name" value="CATATPASE"/>
</dbReference>
<organism evidence="14 15">
    <name type="scientific">Stephanodiscus triporus</name>
    <dbReference type="NCBI Taxonomy" id="2934178"/>
    <lineage>
        <taxon>Eukaryota</taxon>
        <taxon>Sar</taxon>
        <taxon>Stramenopiles</taxon>
        <taxon>Ochrophyta</taxon>
        <taxon>Bacillariophyta</taxon>
        <taxon>Coscinodiscophyceae</taxon>
        <taxon>Thalassiosirophycidae</taxon>
        <taxon>Stephanodiscales</taxon>
        <taxon>Stephanodiscaceae</taxon>
        <taxon>Stephanodiscus</taxon>
    </lineage>
</organism>
<dbReference type="GO" id="GO:0120029">
    <property type="term" value="P:proton export across plasma membrane"/>
    <property type="evidence" value="ECO:0007669"/>
    <property type="project" value="UniProtKB-UniRule"/>
</dbReference>
<dbReference type="Gene3D" id="3.40.50.1000">
    <property type="entry name" value="HAD superfamily/HAD-like"/>
    <property type="match status" value="1"/>
</dbReference>
<keyword evidence="11 12" id="KW-0472">Membrane</keyword>
<evidence type="ECO:0000256" key="7">
    <source>
        <dbReference type="ARBA" id="ARBA00022840"/>
    </source>
</evidence>
<dbReference type="SUPFAM" id="SSF81660">
    <property type="entry name" value="Metal cation-transporting ATPase, ATP-binding domain N"/>
    <property type="match status" value="1"/>
</dbReference>
<feature type="transmembrane region" description="Helical" evidence="12">
    <location>
        <begin position="783"/>
        <end position="805"/>
    </location>
</feature>
<evidence type="ECO:0000256" key="6">
    <source>
        <dbReference type="ARBA" id="ARBA00022741"/>
    </source>
</evidence>
<dbReference type="Pfam" id="PF00122">
    <property type="entry name" value="E1-E2_ATPase"/>
    <property type="match status" value="1"/>
</dbReference>
<proteinExistence type="inferred from homology"/>
<dbReference type="SUPFAM" id="SSF81665">
    <property type="entry name" value="Calcium ATPase, transmembrane domain M"/>
    <property type="match status" value="1"/>
</dbReference>
<keyword evidence="4 12" id="KW-0812">Transmembrane</keyword>
<gene>
    <name evidence="14" type="ORF">ACHAW5_004277</name>
</gene>
<dbReference type="EMBL" id="JALLAZ020001759">
    <property type="protein sequence ID" value="KAL3765018.1"/>
    <property type="molecule type" value="Genomic_DNA"/>
</dbReference>
<dbReference type="Proteomes" id="UP001530315">
    <property type="component" value="Unassembled WGS sequence"/>
</dbReference>
<accession>A0ABD3MM80</accession>
<evidence type="ECO:0000256" key="9">
    <source>
        <dbReference type="ARBA" id="ARBA00022967"/>
    </source>
</evidence>
<dbReference type="NCBIfam" id="TIGR01494">
    <property type="entry name" value="ATPase_P-type"/>
    <property type="match status" value="1"/>
</dbReference>
<feature type="domain" description="Cation-transporting P-type ATPase N-terminal" evidence="13">
    <location>
        <begin position="8"/>
        <end position="73"/>
    </location>
</feature>
<keyword evidence="12" id="KW-0406">Ion transport</keyword>
<dbReference type="InterPro" id="IPR004014">
    <property type="entry name" value="ATPase_P-typ_cation-transptr_N"/>
</dbReference>
<evidence type="ECO:0000256" key="12">
    <source>
        <dbReference type="RuleBase" id="RU362083"/>
    </source>
</evidence>
<dbReference type="AlphaFoldDB" id="A0ABD3MM80"/>
<dbReference type="Gene3D" id="1.20.1110.10">
    <property type="entry name" value="Calcium-transporting ATPase, transmembrane domain"/>
    <property type="match status" value="1"/>
</dbReference>
<reference evidence="14 15" key="1">
    <citation type="submission" date="2024-10" db="EMBL/GenBank/DDBJ databases">
        <title>Updated reference genomes for cyclostephanoid diatoms.</title>
        <authorList>
            <person name="Roberts W.R."/>
            <person name="Alverson A.J."/>
        </authorList>
    </citation>
    <scope>NUCLEOTIDE SEQUENCE [LARGE SCALE GENOMIC DNA]</scope>
    <source>
        <strain evidence="14 15">AJA276-08</strain>
    </source>
</reference>
<sequence length="926" mass="99969">MADDLDPNIPPLNPEDPLFGLTTAQVEASREIFGRNELLIPETPLWKLFLHQFSGFLPLLIELAALVSLAVKDWTDFGIIVAMLVVNASLGFREEYHAKKALDELSQKLESEVATRREGETKAMNVQELVPGDVVLLVGGTIVPADIQWIKGDTVSVDTAALTGEPIPRKYPGPNGDVILSGTTIMAGECYGRVLRTGTNTEIGRAQADVLKDKTVRVISVFQKKIMFVVQVLVTCSLVLVVAVLLVEGFVYGGFEKGQVHVTILDALSIMIASIPIALPLVLQVNLALGASFLAKHYNAIVTSTPALQDIASMSMLCSDKTGTLTTANMSIIEESIYAADGFTNNEVIMYAFLCSNADKKDDPIDRAIVAAFAKSAASSDGFVQTEIIGFNPSVKRVVAFVKDSSGKTITIAKGLPAKIINTEAGGRDDHELQWKVDTADDKAFNDKVVCVDTGLNTSGYKTIGIGVCQGDARELGASAVWKFAGLLPMLDPPRHDTPATIESLHHANISVKMITGDHANVGKETARLIGLGTNIHPGEKMRNASAETKNQIIWDADGFAAVLPSDKREIVMTLRNHFGLVTGMTGDGVNDAPALSAAQVGIAVDGATDAAKNAADLILTLPGLSPIYGAVLESRRIFARIKSYVVYRVAASVIMVLVLSISIFVKGCAVHSLYIIILALMNDISMIPVAYDRAAATSKPQLASSSSIVYQSLFYGLVNAFLSLMFIFAMDYDDRFNEEVGLKACDGPTQGFIWMQLLVVTELAIFSVRAPGFFLFSMPSPYLIMSILSTLVIGGLIACLDPQLGLEGKSLGYIVLFNVATFIVVDLLKIKFREVIGESPGEIIASDDLIQPSDRTDAQKQMKKNLRYAVHRDSIVSVGDRQPSVEVKKKPTWYEGFFDLRLDLDINGGFVNKNRLKVQATEGAL</sequence>
<keyword evidence="12" id="KW-0375">Hydrogen ion transport</keyword>
<keyword evidence="6 12" id="KW-0547">Nucleotide-binding</keyword>
<feature type="transmembrane region" description="Helical" evidence="12">
    <location>
        <begin position="811"/>
        <end position="829"/>
    </location>
</feature>
<dbReference type="SUPFAM" id="SSF56784">
    <property type="entry name" value="HAD-like"/>
    <property type="match status" value="1"/>
</dbReference>
<dbReference type="InterPro" id="IPR059000">
    <property type="entry name" value="ATPase_P-type_domA"/>
</dbReference>
<comment type="similarity">
    <text evidence="2 12">Belongs to the cation transport ATPase (P-type) (TC 3.A.3) family. Type IIIA subfamily.</text>
</comment>
<dbReference type="PRINTS" id="PR00120">
    <property type="entry name" value="HATPASE"/>
</dbReference>
<comment type="catalytic activity">
    <reaction evidence="12">
        <text>ATP + H2O + H(+)(in) = ADP + phosphate + 2 H(+)(out)</text>
        <dbReference type="Rhea" id="RHEA:20852"/>
        <dbReference type="ChEBI" id="CHEBI:15377"/>
        <dbReference type="ChEBI" id="CHEBI:15378"/>
        <dbReference type="ChEBI" id="CHEBI:30616"/>
        <dbReference type="ChEBI" id="CHEBI:43474"/>
        <dbReference type="ChEBI" id="CHEBI:456216"/>
        <dbReference type="EC" id="7.1.2.1"/>
    </reaction>
</comment>
<dbReference type="GO" id="GO:0046872">
    <property type="term" value="F:metal ion binding"/>
    <property type="evidence" value="ECO:0007669"/>
    <property type="project" value="UniProtKB-KW"/>
</dbReference>
<evidence type="ECO:0000256" key="8">
    <source>
        <dbReference type="ARBA" id="ARBA00022842"/>
    </source>
</evidence>
<comment type="subcellular location">
    <subcellularLocation>
        <location evidence="12">Cell membrane</location>
        <topology evidence="12">Multi-pass membrane protein</topology>
    </subcellularLocation>
    <subcellularLocation>
        <location evidence="1">Membrane</location>
        <topology evidence="1">Multi-pass membrane protein</topology>
    </subcellularLocation>
</comment>
<evidence type="ECO:0000256" key="3">
    <source>
        <dbReference type="ARBA" id="ARBA00022553"/>
    </source>
</evidence>
<dbReference type="PANTHER" id="PTHR42861">
    <property type="entry name" value="CALCIUM-TRANSPORTING ATPASE"/>
    <property type="match status" value="1"/>
</dbReference>
<evidence type="ECO:0000256" key="4">
    <source>
        <dbReference type="ARBA" id="ARBA00022692"/>
    </source>
</evidence>
<protein>
    <recommendedName>
        <fullName evidence="12">Plasma membrane ATPase</fullName>
        <ecNumber evidence="12">7.1.2.1</ecNumber>
    </recommendedName>
</protein>